<feature type="transmembrane region" description="Helical" evidence="7">
    <location>
        <begin position="447"/>
        <end position="466"/>
    </location>
</feature>
<dbReference type="GO" id="GO:0005886">
    <property type="term" value="C:plasma membrane"/>
    <property type="evidence" value="ECO:0007669"/>
    <property type="project" value="UniProtKB-SubCell"/>
</dbReference>
<feature type="transmembrane region" description="Helical" evidence="7">
    <location>
        <begin position="417"/>
        <end position="435"/>
    </location>
</feature>
<evidence type="ECO:0000259" key="8">
    <source>
        <dbReference type="Pfam" id="PF02687"/>
    </source>
</evidence>
<evidence type="ECO:0000256" key="6">
    <source>
        <dbReference type="ARBA" id="ARBA00038076"/>
    </source>
</evidence>
<protein>
    <submittedName>
        <fullName evidence="9">ABC transporter permease</fullName>
    </submittedName>
</protein>
<keyword evidence="2" id="KW-1003">Cell membrane</keyword>
<proteinExistence type="inferred from homology"/>
<keyword evidence="5 7" id="KW-0472">Membrane</keyword>
<feature type="domain" description="ABC3 transporter permease C-terminal" evidence="8">
    <location>
        <begin position="741"/>
        <end position="856"/>
    </location>
</feature>
<feature type="transmembrane region" description="Helical" evidence="7">
    <location>
        <begin position="268"/>
        <end position="295"/>
    </location>
</feature>
<evidence type="ECO:0000313" key="9">
    <source>
        <dbReference type="EMBL" id="NKX94052.1"/>
    </source>
</evidence>
<evidence type="ECO:0000313" key="10">
    <source>
        <dbReference type="Proteomes" id="UP000774283"/>
    </source>
</evidence>
<feature type="transmembrane region" description="Helical" evidence="7">
    <location>
        <begin position="737"/>
        <end position="762"/>
    </location>
</feature>
<comment type="caution">
    <text evidence="9">The sequence shown here is derived from an EMBL/GenBank/DDBJ whole genome shotgun (WGS) entry which is preliminary data.</text>
</comment>
<gene>
    <name evidence="9" type="ORF">HF995_12360</name>
</gene>
<evidence type="ECO:0000256" key="3">
    <source>
        <dbReference type="ARBA" id="ARBA00022692"/>
    </source>
</evidence>
<evidence type="ECO:0000256" key="5">
    <source>
        <dbReference type="ARBA" id="ARBA00023136"/>
    </source>
</evidence>
<feature type="transmembrane region" description="Helical" evidence="7">
    <location>
        <begin position="504"/>
        <end position="525"/>
    </location>
</feature>
<name>A0A9X5IQD8_9MICO</name>
<keyword evidence="4 7" id="KW-1133">Transmembrane helix</keyword>
<organism evidence="9 10">
    <name type="scientific">Sanguibacter hominis ATCC BAA-789</name>
    <dbReference type="NCBI Taxonomy" id="1312740"/>
    <lineage>
        <taxon>Bacteria</taxon>
        <taxon>Bacillati</taxon>
        <taxon>Actinomycetota</taxon>
        <taxon>Actinomycetes</taxon>
        <taxon>Micrococcales</taxon>
        <taxon>Sanguibacteraceae</taxon>
        <taxon>Sanguibacter</taxon>
    </lineage>
</organism>
<comment type="similarity">
    <text evidence="6">Belongs to the ABC-4 integral membrane protein family.</text>
</comment>
<dbReference type="AlphaFoldDB" id="A0A9X5IQD8"/>
<evidence type="ECO:0000256" key="7">
    <source>
        <dbReference type="SAM" id="Phobius"/>
    </source>
</evidence>
<feature type="transmembrane region" description="Helical" evidence="7">
    <location>
        <begin position="336"/>
        <end position="354"/>
    </location>
</feature>
<accession>A0A9X5IQD8</accession>
<dbReference type="InterPro" id="IPR003838">
    <property type="entry name" value="ABC3_permease_C"/>
</dbReference>
<comment type="subcellular location">
    <subcellularLocation>
        <location evidence="1">Cell membrane</location>
        <topology evidence="1">Multi-pass membrane protein</topology>
    </subcellularLocation>
</comment>
<feature type="transmembrane region" description="Helical" evidence="7">
    <location>
        <begin position="783"/>
        <end position="811"/>
    </location>
</feature>
<dbReference type="EMBL" id="JAAXOW010000004">
    <property type="protein sequence ID" value="NKX94052.1"/>
    <property type="molecule type" value="Genomic_DNA"/>
</dbReference>
<dbReference type="InterPro" id="IPR050250">
    <property type="entry name" value="Macrolide_Exporter_MacB"/>
</dbReference>
<sequence>MIRVALRGIRAHFVRFGMAVLAVALGVAFVAGTYSLRAVLASTFDAIVDSSYSAQTYVRGADMVVGMDSTTGSAGSVHAPVPASLVDTVREADGVDRAYADYSGTLVLVGKDGTAVTTSGAPTLGVALARDDTVVRVTDGDYAVGPEQIVLEESTAERAGLTTGDRTKIILAGDILDVTVSGLAHFDATMAGALLIGLDPEVAAAAYAPEGTVPTISVFGKPGVSETQLRDAVAQKLAASTSVDGAATAEVVTGDTMREEQSDAIGEMLGFIQVFLLVFAGVSLFVGGFLIANTFSMSVRERMREFALLRAIGASPSQVFASILGQALVIGVLGSAVGIGLGIGIAAGLSALLSNMGMEMGGAVELTADTVVISLVVGTVVSLVAAAIPARRAALTAPVEAMRAEAPSEKGLRVRTAIGAVLTLAGIGGVAYASLAKTADGLVVEGAPTMLGIGAVTLVVGMLVLAPILARWIVPVLAAPFAALGKPLGGLARGNVVRNPRRTASTAGALMIGMVLVSASGVLAASTTASIGSVIESDLKAELIVQSQGGDLPQQVADAMAATPSVAALDVADYGVTFASGISTPQFVFSAEPALWERSIDVTVEDGELASYGRGEALALKPAAKSNGWKVGDVVTLGSEQGVTDGTAGTQVRIGAIIDSQAFGGAMFVPRDVYEKVVRPELSGIAVAFATAADGVTTDQLRADLVEIAKPYFVISVMDSEEMVNALADQVNMMLTVIYALLGLSVLIAVLGIVNTLALSIIERTREVALLRAVGLGRLQLSTMVAIESVLTALFGTILGVGVGVGIATALPAVFKDEGMTQLVIPWGTLGGMVVLAALVGLVAAVWPSIRAARMPVLDGLAAE</sequence>
<dbReference type="GO" id="GO:0022857">
    <property type="term" value="F:transmembrane transporter activity"/>
    <property type="evidence" value="ECO:0007669"/>
    <property type="project" value="TreeGrafter"/>
</dbReference>
<evidence type="ECO:0000256" key="1">
    <source>
        <dbReference type="ARBA" id="ARBA00004651"/>
    </source>
</evidence>
<feature type="transmembrane region" description="Helical" evidence="7">
    <location>
        <begin position="366"/>
        <end position="388"/>
    </location>
</feature>
<dbReference type="RefSeq" id="WP_168448105.1">
    <property type="nucleotide sequence ID" value="NZ_JAAXOW010000004.1"/>
</dbReference>
<dbReference type="Pfam" id="PF02687">
    <property type="entry name" value="FtsX"/>
    <property type="match status" value="2"/>
</dbReference>
<dbReference type="Proteomes" id="UP000774283">
    <property type="component" value="Unassembled WGS sequence"/>
</dbReference>
<dbReference type="PANTHER" id="PTHR30572">
    <property type="entry name" value="MEMBRANE COMPONENT OF TRANSPORTER-RELATED"/>
    <property type="match status" value="1"/>
</dbReference>
<keyword evidence="3 7" id="KW-0812">Transmembrane</keyword>
<feature type="domain" description="ABC3 transporter permease C-terminal" evidence="8">
    <location>
        <begin position="278"/>
        <end position="394"/>
    </location>
</feature>
<keyword evidence="10" id="KW-1185">Reference proteome</keyword>
<evidence type="ECO:0000256" key="4">
    <source>
        <dbReference type="ARBA" id="ARBA00022989"/>
    </source>
</evidence>
<evidence type="ECO:0000256" key="2">
    <source>
        <dbReference type="ARBA" id="ARBA00022475"/>
    </source>
</evidence>
<reference evidence="9 10" key="1">
    <citation type="submission" date="2020-04" db="EMBL/GenBank/DDBJ databases">
        <title>MicrobeNet Type strains.</title>
        <authorList>
            <person name="Nicholson A.C."/>
        </authorList>
    </citation>
    <scope>NUCLEOTIDE SEQUENCE [LARGE SCALE GENOMIC DNA]</scope>
    <source>
        <strain evidence="9 10">ATCC BAA-789</strain>
    </source>
</reference>
<dbReference type="PANTHER" id="PTHR30572:SF4">
    <property type="entry name" value="ABC TRANSPORTER PERMEASE YTRF"/>
    <property type="match status" value="1"/>
</dbReference>
<feature type="transmembrane region" description="Helical" evidence="7">
    <location>
        <begin position="823"/>
        <end position="847"/>
    </location>
</feature>